<name>A0L7F3_MAGMM</name>
<gene>
    <name evidence="2" type="ordered locus">Mmc1_1385</name>
</gene>
<dbReference type="KEGG" id="mgm:Mmc1_1385"/>
<dbReference type="PANTHER" id="PTHR19959">
    <property type="entry name" value="KINESIN LIGHT CHAIN"/>
    <property type="match status" value="1"/>
</dbReference>
<keyword evidence="1" id="KW-0175">Coiled coil</keyword>
<dbReference type="eggNOG" id="COG0457">
    <property type="taxonomic scope" value="Bacteria"/>
</dbReference>
<dbReference type="STRING" id="156889.Mmc1_1385"/>
<dbReference type="InterPro" id="IPR019734">
    <property type="entry name" value="TPR_rpt"/>
</dbReference>
<protein>
    <submittedName>
        <fullName evidence="2">TPR repeat-containing protein</fullName>
    </submittedName>
</protein>
<feature type="coiled-coil region" evidence="1">
    <location>
        <begin position="949"/>
        <end position="976"/>
    </location>
</feature>
<organism evidence="2 3">
    <name type="scientific">Magnetococcus marinus (strain ATCC BAA-1437 / JCM 17883 / MC-1)</name>
    <dbReference type="NCBI Taxonomy" id="156889"/>
    <lineage>
        <taxon>Bacteria</taxon>
        <taxon>Pseudomonadati</taxon>
        <taxon>Pseudomonadota</taxon>
        <taxon>Magnetococcia</taxon>
        <taxon>Magnetococcales</taxon>
        <taxon>Magnetococcaceae</taxon>
        <taxon>Magnetococcus</taxon>
    </lineage>
</organism>
<dbReference type="SMART" id="SM00028">
    <property type="entry name" value="TPR"/>
    <property type="match status" value="7"/>
</dbReference>
<dbReference type="Gene3D" id="1.25.40.10">
    <property type="entry name" value="Tetratricopeptide repeat domain"/>
    <property type="match status" value="4"/>
</dbReference>
<dbReference type="EMBL" id="CP000471">
    <property type="protein sequence ID" value="ABK43896.1"/>
    <property type="molecule type" value="Genomic_DNA"/>
</dbReference>
<sequence length="1437" mass="161723">MPNHPPHLRLLSHNKGRVDATPHEQQRVRIGDRALNLHAIEALEPLAGVAQLLWQQPFLHTETFDRLLTWMAREDAISLQVVVGEPLAGKSRMAAELCKRVSDQWCCGFWQSDGGQKGKDRPLSVQMDRPTLIVVDEAPEQAEALGGWLCALARHPDQVPHRLRVLFLADHGDPTWGWWRDLLESAGRARLHLSQFFDYSHGATLTSFLAKPSHRFQFLKSLLAHYNPNLSLGSYRTGLPWINALAHRDWCEDPLYLWMVAFVVAHTPNNDDTLLETLLAPEPLAVERAMGAMLGLQVQRQMEGEWATALLPMVLFNTLCHGLDAQTLSQQMAPLALDLGVDGDRLRMLAQRLRYGVQDYYAWPIAGDGGIPPLGPEPLAVAFISTHLLELPLPLQQQLLVATTAVGGKWPLLQLIHCLHGESDDHRFNQLVQRIEERILDDRLPLNDLMDLVDSMPSGFGPVSELEQTILNHLVERLDAVVQGVVSHAYYPALGHYCNMLSYVLSYLQRFEQALTFAQRSVHIFEALVEEAADIFEPDLADALSSCGLRLEELEQIEQAVEMKEQARLLFESLALRDAETFTASWARALNSLGVSLGTLQDHSGAIQSCTQSLSLFERLAKIHPRQFAGDYAAALNNTSNVLKEAGQLKEALQWVSKAADVFDGLYKRDPQLHGANVVKAHSNRTFLLAELGHDDEALAEGNRALTLTREMMEREPELYRPFMAELCEQFSKPLQRLGQHELSSTLLQEAVSLYRELAAQEPLYYEERLAAAIYQLADSNFERGDQTLALQSVSEAVALFERLAQRQPREFNPLLVMALHNQSVGLANQGQIHQAIRAMRRTVGLYGVLELGDEEYLPAHVQALDSLGLFLRDAGRSREAAKVCGEAMVQLLSGYAQLQEQELDRIAPQVCRNRWLLCQEVGNRAGALEALQNLRDILMRQVVRNQEVDDAAALLESWEAQIKSLVEDNRMEQAEQLVTQGQMWFAAQQQQPGAVKLRSLWVIALGRMALIRAQLLVAGGAKDEAMASAALGLQLIDGLYESDHMAFGANMGQGYCEASDCARHLDLPQQALSYRQAAVKVFEKLVLAGQQHFMPTLATERLNVATLLGREDERLEEACGELTKTLLLWPQCAGQQPQTLEPLWVRTLELLAMVQHRLGDHAGRYETLTELVEQLQKMQYVENHQQLSARMTLAECLLERFESQPELDAAQRLGALQRVLSPLQGRTVEPHGVKLGELLARMAEMAFEVDDFKQSESLALWGESLFQGHVEPLLELRLYVRRARNFQRLAQYLVQEKQYSRALNMAQKAVEICVPLLKQEGDLQVIRPFVAVNHHQYAVCLMLVGQYGAVEPIAKQALMLMYEAFLEQPESLHQGLLSLLHSYENLLLRSQGMPLEKVRSQTWILPVYAALEQHKPRPSSWAKRMWQRLFGRFSHP</sequence>
<reference evidence="3" key="1">
    <citation type="journal article" date="2009" name="Appl. Environ. Microbiol.">
        <title>Complete genome sequence of the chemolithoautotrophic marine magnetotactic coccus strain MC-1.</title>
        <authorList>
            <person name="Schubbe S."/>
            <person name="Williams T.J."/>
            <person name="Xie G."/>
            <person name="Kiss H.E."/>
            <person name="Brettin T.S."/>
            <person name="Martinez D."/>
            <person name="Ross C.A."/>
            <person name="Schuler D."/>
            <person name="Cox B.L."/>
            <person name="Nealson K.H."/>
            <person name="Bazylinski D.A."/>
        </authorList>
    </citation>
    <scope>NUCLEOTIDE SEQUENCE [LARGE SCALE GENOMIC DNA]</scope>
    <source>
        <strain evidence="3">ATCC BAA-1437 / JCM 17883 / MC-1</strain>
    </source>
</reference>
<evidence type="ECO:0000313" key="3">
    <source>
        <dbReference type="Proteomes" id="UP000002586"/>
    </source>
</evidence>
<dbReference type="InterPro" id="IPR011990">
    <property type="entry name" value="TPR-like_helical_dom_sf"/>
</dbReference>
<evidence type="ECO:0000313" key="2">
    <source>
        <dbReference type="EMBL" id="ABK43896.1"/>
    </source>
</evidence>
<dbReference type="OrthoDB" id="9149083at2"/>
<proteinExistence type="predicted"/>
<keyword evidence="3" id="KW-1185">Reference proteome</keyword>
<accession>A0L7F3</accession>
<dbReference type="eggNOG" id="COG2909">
    <property type="taxonomic scope" value="Bacteria"/>
</dbReference>
<dbReference type="RefSeq" id="WP_011713049.1">
    <property type="nucleotide sequence ID" value="NC_008576.1"/>
</dbReference>
<dbReference type="HOGENOM" id="CLU_252073_0_0_5"/>
<reference evidence="2 3" key="2">
    <citation type="journal article" date="2012" name="Int. J. Syst. Evol. Microbiol.">
        <title>Magnetococcus marinus gen. nov., sp. nov., a marine, magnetotactic bacterium that represents a novel lineage (Magnetococcaceae fam. nov.; Magnetococcales ord. nov.) at the base of the Alphaproteobacteria.</title>
        <authorList>
            <person name="Bazylinski D.A."/>
            <person name="Williams T.J."/>
            <person name="Lefevre C.T."/>
            <person name="Berg R.J."/>
            <person name="Zhang C.L."/>
            <person name="Bowser S.S."/>
            <person name="Dean A.J."/>
            <person name="Beveridge T.J."/>
        </authorList>
    </citation>
    <scope>NUCLEOTIDE SEQUENCE [LARGE SCALE GENOMIC DNA]</scope>
    <source>
        <strain evidence="3">ATCC BAA-1437 / JCM 17883 / MC-1</strain>
    </source>
</reference>
<dbReference type="Proteomes" id="UP000002586">
    <property type="component" value="Chromosome"/>
</dbReference>
<evidence type="ECO:0000256" key="1">
    <source>
        <dbReference type="SAM" id="Coils"/>
    </source>
</evidence>
<dbReference type="SUPFAM" id="SSF48452">
    <property type="entry name" value="TPR-like"/>
    <property type="match status" value="3"/>
</dbReference>
<dbReference type="PANTHER" id="PTHR19959:SF119">
    <property type="entry name" value="FUNGAL LIPASE-LIKE DOMAIN-CONTAINING PROTEIN"/>
    <property type="match status" value="1"/>
</dbReference>